<feature type="compositionally biased region" description="Polar residues" evidence="1">
    <location>
        <begin position="120"/>
        <end position="153"/>
    </location>
</feature>
<keyword evidence="5" id="KW-1185">Reference proteome</keyword>
<dbReference type="AlphaFoldDB" id="A0A0H2SF28"/>
<feature type="chain" id="PRO_5005202520" evidence="3">
    <location>
        <begin position="24"/>
        <end position="296"/>
    </location>
</feature>
<reference evidence="4 5" key="1">
    <citation type="submission" date="2015-04" db="EMBL/GenBank/DDBJ databases">
        <title>Complete genome sequence of Schizopora paradoxa KUC8140, a cosmopolitan wood degrader in East Asia.</title>
        <authorList>
            <consortium name="DOE Joint Genome Institute"/>
            <person name="Min B."/>
            <person name="Park H."/>
            <person name="Jang Y."/>
            <person name="Kim J.-J."/>
            <person name="Kim K.H."/>
            <person name="Pangilinan J."/>
            <person name="Lipzen A."/>
            <person name="Riley R."/>
            <person name="Grigoriev I.V."/>
            <person name="Spatafora J.W."/>
            <person name="Choi I.-G."/>
        </authorList>
    </citation>
    <scope>NUCLEOTIDE SEQUENCE [LARGE SCALE GENOMIC DNA]</scope>
    <source>
        <strain evidence="4 5">KUC8140</strain>
    </source>
</reference>
<accession>A0A0H2SF28</accession>
<feature type="region of interest" description="Disordered" evidence="1">
    <location>
        <begin position="238"/>
        <end position="296"/>
    </location>
</feature>
<evidence type="ECO:0000313" key="4">
    <source>
        <dbReference type="EMBL" id="KLO15671.1"/>
    </source>
</evidence>
<feature type="signal peptide" evidence="3">
    <location>
        <begin position="1"/>
        <end position="23"/>
    </location>
</feature>
<keyword evidence="2" id="KW-1133">Transmembrane helix</keyword>
<gene>
    <name evidence="4" type="ORF">SCHPADRAFT_995672</name>
</gene>
<keyword evidence="2" id="KW-0812">Transmembrane</keyword>
<proteinExistence type="predicted"/>
<feature type="compositionally biased region" description="Basic and acidic residues" evidence="1">
    <location>
        <begin position="280"/>
        <end position="296"/>
    </location>
</feature>
<name>A0A0H2SF28_9AGAM</name>
<evidence type="ECO:0000256" key="2">
    <source>
        <dbReference type="SAM" id="Phobius"/>
    </source>
</evidence>
<dbReference type="InParanoid" id="A0A0H2SF28"/>
<evidence type="ECO:0000256" key="3">
    <source>
        <dbReference type="SAM" id="SignalP"/>
    </source>
</evidence>
<feature type="compositionally biased region" description="Low complexity" evidence="1">
    <location>
        <begin position="89"/>
        <end position="119"/>
    </location>
</feature>
<feature type="region of interest" description="Disordered" evidence="1">
    <location>
        <begin position="58"/>
        <end position="184"/>
    </location>
</feature>
<dbReference type="EMBL" id="KQ085926">
    <property type="protein sequence ID" value="KLO15671.1"/>
    <property type="molecule type" value="Genomic_DNA"/>
</dbReference>
<keyword evidence="2" id="KW-0472">Membrane</keyword>
<keyword evidence="3" id="KW-0732">Signal</keyword>
<evidence type="ECO:0000313" key="5">
    <source>
        <dbReference type="Proteomes" id="UP000053477"/>
    </source>
</evidence>
<dbReference type="Proteomes" id="UP000053477">
    <property type="component" value="Unassembled WGS sequence"/>
</dbReference>
<feature type="compositionally biased region" description="Acidic residues" evidence="1">
    <location>
        <begin position="61"/>
        <end position="88"/>
    </location>
</feature>
<feature type="transmembrane region" description="Helical" evidence="2">
    <location>
        <begin position="188"/>
        <end position="212"/>
    </location>
</feature>
<protein>
    <submittedName>
        <fullName evidence="4">Uncharacterized protein</fullName>
    </submittedName>
</protein>
<evidence type="ECO:0000256" key="1">
    <source>
        <dbReference type="SAM" id="MobiDB-lite"/>
    </source>
</evidence>
<feature type="compositionally biased region" description="Polar residues" evidence="1">
    <location>
        <begin position="161"/>
        <end position="183"/>
    </location>
</feature>
<dbReference type="OrthoDB" id="2755611at2759"/>
<organism evidence="4 5">
    <name type="scientific">Schizopora paradoxa</name>
    <dbReference type="NCBI Taxonomy" id="27342"/>
    <lineage>
        <taxon>Eukaryota</taxon>
        <taxon>Fungi</taxon>
        <taxon>Dikarya</taxon>
        <taxon>Basidiomycota</taxon>
        <taxon>Agaricomycotina</taxon>
        <taxon>Agaricomycetes</taxon>
        <taxon>Hymenochaetales</taxon>
        <taxon>Schizoporaceae</taxon>
        <taxon>Schizopora</taxon>
    </lineage>
</organism>
<sequence>MNWRFSRFLLFTSFILCYEFVGAQDATTTLVLTTSLGVPIETSAVLSSRNVFAAVVKGNGEDENNDGDDGDDGDDPEDATDADSDSDSDSASNQVDAATKSSSSSSSSTPAVSSSATGTHSTNNKPQEANTNAAATKSHSHTTHSFPSQSTHFSFHPHPIPTSSVDSGTPFSTSPELQTSSHHGQPPAAIAFEVIGGLALLALILCCARCAYKYRRVPARDRVALILDRHRLERELEEMEEAQPYRRRTSLTRPPPPAYQNAPAYDEAISDSGQTPSTETSERSEHEEPPQLEHPP</sequence>